<sequence>MQVTDVSRRSPVFLPPPNGNSHRSPGYVLGRISPVRSPPSPKTKPSQKPSSDPQQGHASYSFTEHDQKRERAATQRRSKNTLVCFAVSLFAFFIVLILMLSLTTRDVLDENCPDHNPALSSWNPGQDPQKTVIIRKGDLFRLDSPATVHAIIIQKGRVLVFADDTEGFKNITLRTRYILIEDGGVLHIGAAKCCYRSKATITLFGRGDEGEEVPGFGRKFIGVRAGGSLDLHGTEKLSWTFLSRILAVIKDSVGYDTLGHCFFLEDGTEQRNTLYHKLGLVTKPATLLPTDRNKVYGNYIPVPATDCKISNWITSCIEFYYSLEKKPPSGSIKAHLAGLFIDKGVKTTNASAADPREYLCLDNNVRTFPIRGFHIYDGSVHLTRSTFKHFVHTSDHYTSAKKLFLKNPRQLTPRNNISSVKFETSVFIQTWGSQNLSMSIVRDEYPSSPMTLRGINSQQYQPVVMIDKSCTVHWNGSAPKETVLYLINLDKLMLIFLHAKHSRDGHSYCSTQGCERVKVTATIKSKDTSNCMTKAYPKYSKPPKAIIAMPPRTTTQCSNCGAAKVNPSESQTKYYLFLWFKSRSVSHNSTKSVDICKGIFVFHCPTSSVTVFSFLP</sequence>
<gene>
    <name evidence="8" type="ORF">EOD39_11620</name>
</gene>
<feature type="compositionally biased region" description="Low complexity" evidence="5">
    <location>
        <begin position="43"/>
        <end position="55"/>
    </location>
</feature>
<keyword evidence="6" id="KW-1133">Transmembrane helix</keyword>
<dbReference type="SMART" id="SM01225">
    <property type="entry name" value="G8"/>
    <property type="match status" value="1"/>
</dbReference>
<protein>
    <submittedName>
        <fullName evidence="8">Transmembrane protein 2</fullName>
    </submittedName>
</protein>
<dbReference type="PANTHER" id="PTHR15535:SF26">
    <property type="entry name" value="CELL SURFACE HYALURONIDASE"/>
    <property type="match status" value="1"/>
</dbReference>
<keyword evidence="6 8" id="KW-0812">Transmembrane</keyword>
<feature type="transmembrane region" description="Helical" evidence="6">
    <location>
        <begin position="81"/>
        <end position="102"/>
    </location>
</feature>
<dbReference type="GO" id="GO:0016798">
    <property type="term" value="F:hydrolase activity, acting on glycosyl bonds"/>
    <property type="evidence" value="ECO:0007669"/>
    <property type="project" value="UniProtKB-KW"/>
</dbReference>
<keyword evidence="2" id="KW-0378">Hydrolase</keyword>
<proteinExistence type="inferred from homology"/>
<dbReference type="InterPro" id="IPR019316">
    <property type="entry name" value="G8_domain"/>
</dbReference>
<feature type="domain" description="G8" evidence="7">
    <location>
        <begin position="120"/>
        <end position="244"/>
    </location>
</feature>
<evidence type="ECO:0000313" key="8">
    <source>
        <dbReference type="EMBL" id="RXM99389.1"/>
    </source>
</evidence>
<dbReference type="PANTHER" id="PTHR15535">
    <property type="entry name" value="TRANSMEMBRANE PROTEIN 2-RELATED"/>
    <property type="match status" value="1"/>
</dbReference>
<reference evidence="8 9" key="1">
    <citation type="submission" date="2019-01" db="EMBL/GenBank/DDBJ databases">
        <title>Draft Genome and Complete Hox-Cluster Characterization of the Sterlet Sturgeon (Acipenser ruthenus).</title>
        <authorList>
            <person name="Wei Q."/>
        </authorList>
    </citation>
    <scope>NUCLEOTIDE SEQUENCE [LARGE SCALE GENOMIC DNA]</scope>
    <source>
        <strain evidence="8">WHYD16114868_AA</strain>
        <tissue evidence="8">Blood</tissue>
    </source>
</reference>
<evidence type="ECO:0000256" key="5">
    <source>
        <dbReference type="SAM" id="MobiDB-lite"/>
    </source>
</evidence>
<organism evidence="8 9">
    <name type="scientific">Acipenser ruthenus</name>
    <name type="common">Sterlet sturgeon</name>
    <dbReference type="NCBI Taxonomy" id="7906"/>
    <lineage>
        <taxon>Eukaryota</taxon>
        <taxon>Metazoa</taxon>
        <taxon>Chordata</taxon>
        <taxon>Craniata</taxon>
        <taxon>Vertebrata</taxon>
        <taxon>Euteleostomi</taxon>
        <taxon>Actinopterygii</taxon>
        <taxon>Chondrostei</taxon>
        <taxon>Acipenseriformes</taxon>
        <taxon>Acipenseridae</taxon>
        <taxon>Acipenser</taxon>
    </lineage>
</organism>
<evidence type="ECO:0000256" key="2">
    <source>
        <dbReference type="ARBA" id="ARBA00022801"/>
    </source>
</evidence>
<evidence type="ECO:0000313" key="9">
    <source>
        <dbReference type="Proteomes" id="UP000289886"/>
    </source>
</evidence>
<dbReference type="InterPro" id="IPR052252">
    <property type="entry name" value="CEMIP/CEMIP2"/>
</dbReference>
<keyword evidence="4" id="KW-0326">Glycosidase</keyword>
<accession>A0A662YS70</accession>
<evidence type="ECO:0000259" key="7">
    <source>
        <dbReference type="PROSITE" id="PS51484"/>
    </source>
</evidence>
<dbReference type="AlphaFoldDB" id="A0A662YS70"/>
<keyword evidence="3" id="KW-0325">Glycoprotein</keyword>
<comment type="similarity">
    <text evidence="1">Belongs to the CEMIP family.</text>
</comment>
<feature type="compositionally biased region" description="Basic and acidic residues" evidence="5">
    <location>
        <begin position="63"/>
        <end position="73"/>
    </location>
</feature>
<name>A0A662YS70_ACIRT</name>
<dbReference type="EMBL" id="SCEB01000395">
    <property type="protein sequence ID" value="RXM99389.1"/>
    <property type="molecule type" value="Genomic_DNA"/>
</dbReference>
<dbReference type="Pfam" id="PF24605">
    <property type="entry name" value="CEMIP_X"/>
    <property type="match status" value="2"/>
</dbReference>
<evidence type="ECO:0000256" key="4">
    <source>
        <dbReference type="ARBA" id="ARBA00023295"/>
    </source>
</evidence>
<comment type="caution">
    <text evidence="8">The sequence shown here is derived from an EMBL/GenBank/DDBJ whole genome shotgun (WGS) entry which is preliminary data.</text>
</comment>
<dbReference type="Proteomes" id="UP000289886">
    <property type="component" value="Unassembled WGS sequence"/>
</dbReference>
<keyword evidence="6" id="KW-0472">Membrane</keyword>
<feature type="region of interest" description="Disordered" evidence="5">
    <location>
        <begin position="1"/>
        <end position="75"/>
    </location>
</feature>
<evidence type="ECO:0000256" key="6">
    <source>
        <dbReference type="SAM" id="Phobius"/>
    </source>
</evidence>
<dbReference type="InterPro" id="IPR055400">
    <property type="entry name" value="CEMIP_X"/>
</dbReference>
<dbReference type="PROSITE" id="PS51484">
    <property type="entry name" value="G8"/>
    <property type="match status" value="1"/>
</dbReference>
<evidence type="ECO:0000256" key="3">
    <source>
        <dbReference type="ARBA" id="ARBA00023180"/>
    </source>
</evidence>
<dbReference type="Pfam" id="PF10162">
    <property type="entry name" value="G8"/>
    <property type="match status" value="1"/>
</dbReference>
<evidence type="ECO:0000256" key="1">
    <source>
        <dbReference type="ARBA" id="ARBA00007586"/>
    </source>
</evidence>
<keyword evidence="9" id="KW-1185">Reference proteome</keyword>
<dbReference type="Pfam" id="PF24606">
    <property type="entry name" value="CEMIP_beta-hel"/>
    <property type="match status" value="1"/>
</dbReference>
<dbReference type="InterPro" id="IPR055401">
    <property type="entry name" value="CEMIP_beta-hel_dom"/>
</dbReference>